<comment type="caution">
    <text evidence="1">The sequence shown here is derived from an EMBL/GenBank/DDBJ whole genome shotgun (WGS) entry which is preliminary data.</text>
</comment>
<name>A0AAV0SUK9_9STRA</name>
<proteinExistence type="predicted"/>
<reference evidence="1" key="1">
    <citation type="submission" date="2022-12" db="EMBL/GenBank/DDBJ databases">
        <authorList>
            <person name="Webb A."/>
        </authorList>
    </citation>
    <scope>NUCLEOTIDE SEQUENCE</scope>
    <source>
        <strain evidence="1">Pf2</strain>
    </source>
</reference>
<protein>
    <submittedName>
        <fullName evidence="1">Uncharacterized protein</fullName>
    </submittedName>
</protein>
<sequence>MGELPERIFNSLVYQGSVEELTLKELCAVIDKFVSTFDLTHDPDSVMTTVEAQLSLFRVFGHAVLRVAATRDYLSSDVGSLMQWLGKLYLDKPDFDFQSVLSQL</sequence>
<accession>A0AAV0SUK9</accession>
<dbReference type="EMBL" id="CANTFK010000182">
    <property type="protein sequence ID" value="CAI5708351.1"/>
    <property type="molecule type" value="Genomic_DNA"/>
</dbReference>
<dbReference type="AlphaFoldDB" id="A0AAV0SUK9"/>
<evidence type="ECO:0000313" key="2">
    <source>
        <dbReference type="Proteomes" id="UP001159659"/>
    </source>
</evidence>
<evidence type="ECO:0000313" key="1">
    <source>
        <dbReference type="EMBL" id="CAI5708351.1"/>
    </source>
</evidence>
<organism evidence="1 2">
    <name type="scientific">Peronospora farinosa</name>
    <dbReference type="NCBI Taxonomy" id="134698"/>
    <lineage>
        <taxon>Eukaryota</taxon>
        <taxon>Sar</taxon>
        <taxon>Stramenopiles</taxon>
        <taxon>Oomycota</taxon>
        <taxon>Peronosporomycetes</taxon>
        <taxon>Peronosporales</taxon>
        <taxon>Peronosporaceae</taxon>
        <taxon>Peronospora</taxon>
    </lineage>
</organism>
<gene>
    <name evidence="1" type="ORF">PFR002_LOCUS1818</name>
</gene>
<dbReference type="Proteomes" id="UP001159659">
    <property type="component" value="Unassembled WGS sequence"/>
</dbReference>